<feature type="transmembrane region" description="Helical" evidence="1">
    <location>
        <begin position="206"/>
        <end position="225"/>
    </location>
</feature>
<dbReference type="Pfam" id="PF04298">
    <property type="entry name" value="Zn_peptidase_2"/>
    <property type="match status" value="1"/>
</dbReference>
<dbReference type="PANTHER" id="PTHR36434:SF1">
    <property type="entry name" value="MEMBRANE PROTEASE YUGP-RELATED"/>
    <property type="match status" value="1"/>
</dbReference>
<feature type="transmembrane region" description="Helical" evidence="1">
    <location>
        <begin position="135"/>
        <end position="168"/>
    </location>
</feature>
<protein>
    <submittedName>
        <fullName evidence="2">Peptidase</fullName>
    </submittedName>
</protein>
<dbReference type="InterPro" id="IPR007395">
    <property type="entry name" value="Zn_peptidase_2"/>
</dbReference>
<dbReference type="Proteomes" id="UP000216024">
    <property type="component" value="Unassembled WGS sequence"/>
</dbReference>
<dbReference type="OrthoDB" id="9784298at2"/>
<organism evidence="2 3">
    <name type="scientific">Anaeromicrobium sediminis</name>
    <dbReference type="NCBI Taxonomy" id="1478221"/>
    <lineage>
        <taxon>Bacteria</taxon>
        <taxon>Bacillati</taxon>
        <taxon>Bacillota</taxon>
        <taxon>Clostridia</taxon>
        <taxon>Peptostreptococcales</taxon>
        <taxon>Thermotaleaceae</taxon>
        <taxon>Anaeromicrobium</taxon>
    </lineage>
</organism>
<gene>
    <name evidence="2" type="ORF">CCE28_13325</name>
</gene>
<comment type="caution">
    <text evidence="2">The sequence shown here is derived from an EMBL/GenBank/DDBJ whole genome shotgun (WGS) entry which is preliminary data.</text>
</comment>
<keyword evidence="3" id="KW-1185">Reference proteome</keyword>
<dbReference type="EMBL" id="NIBG01000011">
    <property type="protein sequence ID" value="PAB58868.1"/>
    <property type="molecule type" value="Genomic_DNA"/>
</dbReference>
<keyword evidence="1" id="KW-0812">Transmembrane</keyword>
<sequence>MFYSPYYGFGPGMIFVLIAMVFVTYAQMKVKTTFNKYLQVKNDTGLTGYHVARKILDRNGLGDVSVEMTPGQLTDHYDPRTRVVRLSPYVYKGNTIASISVAAHECGHAIQHGNGYIPLTLRNAIAPIANIGSRFVWILVMAGFVFGATGLIDLGILFYLASVIFQIITLPVELNASSRAIEQMDINGVITVNEIKPCKKVLRAAALTYVGAMAVAIAQLFRLILLRNQRD</sequence>
<proteinExistence type="predicted"/>
<dbReference type="PANTHER" id="PTHR36434">
    <property type="entry name" value="MEMBRANE PROTEASE YUGP-RELATED"/>
    <property type="match status" value="1"/>
</dbReference>
<reference evidence="2 3" key="1">
    <citation type="submission" date="2017-06" db="EMBL/GenBank/DDBJ databases">
        <title>Draft genome sequence of anaerobic fermentative bacterium Anaeromicrobium sediminis DY2726D isolated from West Pacific Ocean sediments.</title>
        <authorList>
            <person name="Zeng X."/>
        </authorList>
    </citation>
    <scope>NUCLEOTIDE SEQUENCE [LARGE SCALE GENOMIC DNA]</scope>
    <source>
        <strain evidence="2 3">DY2726D</strain>
    </source>
</reference>
<evidence type="ECO:0000313" key="2">
    <source>
        <dbReference type="EMBL" id="PAB58868.1"/>
    </source>
</evidence>
<keyword evidence="1" id="KW-1133">Transmembrane helix</keyword>
<dbReference type="AlphaFoldDB" id="A0A267MIW5"/>
<evidence type="ECO:0000256" key="1">
    <source>
        <dbReference type="SAM" id="Phobius"/>
    </source>
</evidence>
<dbReference type="RefSeq" id="WP_095134222.1">
    <property type="nucleotide sequence ID" value="NZ_NIBG01000011.1"/>
</dbReference>
<accession>A0A267MIW5</accession>
<keyword evidence="1" id="KW-0472">Membrane</keyword>
<feature type="transmembrane region" description="Helical" evidence="1">
    <location>
        <begin position="6"/>
        <end position="26"/>
    </location>
</feature>
<evidence type="ECO:0000313" key="3">
    <source>
        <dbReference type="Proteomes" id="UP000216024"/>
    </source>
</evidence>
<name>A0A267MIW5_9FIRM</name>